<name>A0A7H9ATW4_9FLAO</name>
<dbReference type="KEGG" id="cagg:HYG79_16550"/>
<keyword evidence="2" id="KW-1185">Reference proteome</keyword>
<dbReference type="EMBL" id="CP058595">
    <property type="protein sequence ID" value="QLG46894.1"/>
    <property type="molecule type" value="Genomic_DNA"/>
</dbReference>
<dbReference type="RefSeq" id="WP_179243173.1">
    <property type="nucleotide sequence ID" value="NZ_CP058595.1"/>
</dbReference>
<sequence>MILINKTWADLKPNEDSKGNSEWFDDYYDRIKNKIEFKDFPKEVFEQWIHPLHNDYHTIRNYAWMNYEYIEFELIEWKYSQLEKLYVIEDFREFFESRASYNDLNQFSCREKDLDYWKENGTWRIPPIILDTKSINDEIPKWSEVSNEFQLIEGHSRLGYLKSIKRINELGNVRIAKKHKVYSMRVRKHNKELR</sequence>
<reference evidence="1 2" key="1">
    <citation type="journal article" date="2006" name="Int. J. Syst. Evol. Microbiol.">
        <title>Costertonia aggregata gen. nov., sp. nov., a mesophilic marine bacterium of the family Flavobacteriaceae, isolated from a mature biofilm.</title>
        <authorList>
            <person name="Kwon K.K."/>
            <person name="Lee Y.K."/>
            <person name="Lee H.K."/>
        </authorList>
    </citation>
    <scope>NUCLEOTIDE SEQUENCE [LARGE SCALE GENOMIC DNA]</scope>
    <source>
        <strain evidence="1 2">KCCM 42265</strain>
    </source>
</reference>
<dbReference type="Proteomes" id="UP000509302">
    <property type="component" value="Chromosome"/>
</dbReference>
<organism evidence="1 2">
    <name type="scientific">Costertonia aggregata</name>
    <dbReference type="NCBI Taxonomy" id="343403"/>
    <lineage>
        <taxon>Bacteria</taxon>
        <taxon>Pseudomonadati</taxon>
        <taxon>Bacteroidota</taxon>
        <taxon>Flavobacteriia</taxon>
        <taxon>Flavobacteriales</taxon>
        <taxon>Flavobacteriaceae</taxon>
        <taxon>Costertonia</taxon>
    </lineage>
</organism>
<gene>
    <name evidence="1" type="ORF">HYG79_16550</name>
</gene>
<evidence type="ECO:0000313" key="2">
    <source>
        <dbReference type="Proteomes" id="UP000509302"/>
    </source>
</evidence>
<accession>A0A7H9ATW4</accession>
<proteinExistence type="predicted"/>
<evidence type="ECO:0000313" key="1">
    <source>
        <dbReference type="EMBL" id="QLG46894.1"/>
    </source>
</evidence>
<dbReference type="AlphaFoldDB" id="A0A7H9ATW4"/>
<protein>
    <submittedName>
        <fullName evidence="1">Uncharacterized protein</fullName>
    </submittedName>
</protein>